<dbReference type="AlphaFoldDB" id="A0A1I5MBB5"/>
<gene>
    <name evidence="1" type="ORF">SAMN05421839_1051</name>
    <name evidence="2" type="ORF">SAMN05421839_1461</name>
</gene>
<protein>
    <submittedName>
        <fullName evidence="1">Uncharacterized protein</fullName>
    </submittedName>
</protein>
<evidence type="ECO:0000313" key="2">
    <source>
        <dbReference type="EMBL" id="SFP71091.1"/>
    </source>
</evidence>
<name>A0A1I5MBB5_9BACI</name>
<dbReference type="EMBL" id="FOXC01000005">
    <property type="protein sequence ID" value="SFP06627.1"/>
    <property type="molecule type" value="Genomic_DNA"/>
</dbReference>
<reference evidence="1 3" key="1">
    <citation type="submission" date="2016-10" db="EMBL/GenBank/DDBJ databases">
        <authorList>
            <person name="de Groot N.N."/>
        </authorList>
    </citation>
    <scope>NUCLEOTIDE SEQUENCE [LARGE SCALE GENOMIC DNA]</scope>
    <source>
        <strain evidence="1 3">DSM 17073</strain>
    </source>
</reference>
<dbReference type="Proteomes" id="UP000242243">
    <property type="component" value="Unassembled WGS sequence"/>
</dbReference>
<dbReference type="EMBL" id="FOXC01000046">
    <property type="protein sequence ID" value="SFP71091.1"/>
    <property type="molecule type" value="Genomic_DNA"/>
</dbReference>
<organism evidence="1 3">
    <name type="scientific">Halolactibacillus halophilus</name>
    <dbReference type="NCBI Taxonomy" id="306540"/>
    <lineage>
        <taxon>Bacteria</taxon>
        <taxon>Bacillati</taxon>
        <taxon>Bacillota</taxon>
        <taxon>Bacilli</taxon>
        <taxon>Bacillales</taxon>
        <taxon>Bacillaceae</taxon>
        <taxon>Halolactibacillus</taxon>
    </lineage>
</organism>
<accession>A0A1I5MBB5</accession>
<feature type="non-terminal residue" evidence="1">
    <location>
        <position position="36"/>
    </location>
</feature>
<sequence length="36" mass="4338">MGMKTIFSNRLYKHKIDPDFVMSMDHTLRVFNQAKH</sequence>
<evidence type="ECO:0000313" key="1">
    <source>
        <dbReference type="EMBL" id="SFP06627.1"/>
    </source>
</evidence>
<proteinExistence type="predicted"/>
<evidence type="ECO:0000313" key="3">
    <source>
        <dbReference type="Proteomes" id="UP000242243"/>
    </source>
</evidence>